<dbReference type="NCBIfam" id="TIGR03317">
    <property type="entry name" value="ygfZ_signature"/>
    <property type="match status" value="1"/>
</dbReference>
<reference evidence="2 3" key="1">
    <citation type="submission" date="2022-01" db="EMBL/GenBank/DDBJ databases">
        <title>Whole genome-based taxonomy of the Shewanellaceae.</title>
        <authorList>
            <person name="Martin-Rodriguez A.J."/>
        </authorList>
    </citation>
    <scope>NUCLEOTIDE SEQUENCE [LARGE SCALE GENOMIC DNA]</scope>
    <source>
        <strain evidence="2 3">DSM 17177</strain>
    </source>
</reference>
<feature type="domain" description="tRNA-modifying protein YgfZ-like beta-barrel" evidence="1">
    <location>
        <begin position="237"/>
        <end position="304"/>
    </location>
</feature>
<dbReference type="PANTHER" id="PTHR22602:SF0">
    <property type="entry name" value="TRANSFERASE CAF17, MITOCHONDRIAL-RELATED"/>
    <property type="match status" value="1"/>
</dbReference>
<organism evidence="2 3">
    <name type="scientific">Shewanella surugensis</name>
    <dbReference type="NCBI Taxonomy" id="212020"/>
    <lineage>
        <taxon>Bacteria</taxon>
        <taxon>Pseudomonadati</taxon>
        <taxon>Pseudomonadota</taxon>
        <taxon>Gammaproteobacteria</taxon>
        <taxon>Alteromonadales</taxon>
        <taxon>Shewanellaceae</taxon>
        <taxon>Shewanella</taxon>
    </lineage>
</organism>
<evidence type="ECO:0000313" key="2">
    <source>
        <dbReference type="EMBL" id="MCL1124071.1"/>
    </source>
</evidence>
<accession>A0ABT0LA87</accession>
<dbReference type="InterPro" id="IPR048451">
    <property type="entry name" value="YgfZ_barrel"/>
</dbReference>
<dbReference type="NCBIfam" id="NF007110">
    <property type="entry name" value="PRK09559.1"/>
    <property type="match status" value="1"/>
</dbReference>
<dbReference type="Proteomes" id="UP001203423">
    <property type="component" value="Unassembled WGS sequence"/>
</dbReference>
<dbReference type="Pfam" id="PF21130">
    <property type="entry name" value="YgfZ_barrel"/>
    <property type="match status" value="1"/>
</dbReference>
<evidence type="ECO:0000313" key="3">
    <source>
        <dbReference type="Proteomes" id="UP001203423"/>
    </source>
</evidence>
<dbReference type="InterPro" id="IPR045179">
    <property type="entry name" value="YgfZ/GcvT"/>
</dbReference>
<dbReference type="SUPFAM" id="SSF101790">
    <property type="entry name" value="Aminomethyltransferase beta-barrel domain"/>
    <property type="match status" value="1"/>
</dbReference>
<sequence length="320" mass="35807">MTHPLTQSSWSLDQQTPELMIIPLTHLGLMKISGEQHHSFLQGQVTTDIDSLGTDKWHWGAHCDPKGKMLASFRVFNFNDALLMLMPNTTLQADLPLLAKYAVFSQVELTDASNEFTILGITGTQASTWIKKQFGEVNSPVSLIENGIIIQDNDRFIIIVKPEFANQLMTNNDTFINHSATWQALEILAGYPNIDVAHQGQFVPQMCNLQAINGISFTKGCYMGQETIARMKYRGGNKRALYIISGTTTQNISLNSKLEIALDELNYRNAGKIIEIVQDNDRVLLTAVMPNDTTMEATLRFQGDTQANLRIQPLPYSLEE</sequence>
<name>A0ABT0LA87_9GAMM</name>
<dbReference type="Gene3D" id="3.30.70.1630">
    <property type="match status" value="1"/>
</dbReference>
<gene>
    <name evidence="2" type="primary">ygfZ</name>
    <name evidence="2" type="ORF">L2764_06160</name>
</gene>
<evidence type="ECO:0000259" key="1">
    <source>
        <dbReference type="Pfam" id="PF21130"/>
    </source>
</evidence>
<dbReference type="RefSeq" id="WP_248939355.1">
    <property type="nucleotide sequence ID" value="NZ_JAKIKS010000017.1"/>
</dbReference>
<comment type="caution">
    <text evidence="2">The sequence shown here is derived from an EMBL/GenBank/DDBJ whole genome shotgun (WGS) entry which is preliminary data.</text>
</comment>
<protein>
    <submittedName>
        <fullName evidence="2">tRNA-modifying protein YgfZ</fullName>
    </submittedName>
</protein>
<dbReference type="Gene3D" id="3.30.70.1400">
    <property type="entry name" value="Aminomethyltransferase beta-barrel domains"/>
    <property type="match status" value="1"/>
</dbReference>
<dbReference type="InterPro" id="IPR017703">
    <property type="entry name" value="YgfZ/GCV_T_CS"/>
</dbReference>
<dbReference type="EMBL" id="JAKIKS010000017">
    <property type="protein sequence ID" value="MCL1124071.1"/>
    <property type="molecule type" value="Genomic_DNA"/>
</dbReference>
<dbReference type="SUPFAM" id="SSF103025">
    <property type="entry name" value="Folate-binding domain"/>
    <property type="match status" value="1"/>
</dbReference>
<dbReference type="Gene3D" id="2.40.30.160">
    <property type="match status" value="1"/>
</dbReference>
<dbReference type="PANTHER" id="PTHR22602">
    <property type="entry name" value="TRANSFERASE CAF17, MITOCHONDRIAL-RELATED"/>
    <property type="match status" value="1"/>
</dbReference>
<keyword evidence="3" id="KW-1185">Reference proteome</keyword>
<dbReference type="InterPro" id="IPR029043">
    <property type="entry name" value="GcvT/YgfZ_C"/>
</dbReference>
<proteinExistence type="predicted"/>